<dbReference type="AlphaFoldDB" id="A0A5B8FHY3"/>
<gene>
    <name evidence="2" type="ORF">FDP22_15195</name>
</gene>
<dbReference type="Gene3D" id="3.30.70.360">
    <property type="match status" value="1"/>
</dbReference>
<dbReference type="GO" id="GO:0046657">
    <property type="term" value="P:folic acid catabolic process"/>
    <property type="evidence" value="ECO:0007669"/>
    <property type="project" value="TreeGrafter"/>
</dbReference>
<evidence type="ECO:0000313" key="2">
    <source>
        <dbReference type="EMBL" id="QDL93011.1"/>
    </source>
</evidence>
<dbReference type="RefSeq" id="WP_138574917.1">
    <property type="nucleotide sequence ID" value="NZ_CP040818.1"/>
</dbReference>
<evidence type="ECO:0000256" key="1">
    <source>
        <dbReference type="SAM" id="MobiDB-lite"/>
    </source>
</evidence>
<dbReference type="SUPFAM" id="SSF53187">
    <property type="entry name" value="Zn-dependent exopeptidases"/>
    <property type="match status" value="1"/>
</dbReference>
<dbReference type="KEGG" id="ppru:FDP22_15195"/>
<proteinExistence type="predicted"/>
<dbReference type="Gene3D" id="3.40.630.10">
    <property type="entry name" value="Zn peptidases"/>
    <property type="match status" value="1"/>
</dbReference>
<accession>A0A5B8FHY3</accession>
<dbReference type="Proteomes" id="UP000305888">
    <property type="component" value="Chromosome"/>
</dbReference>
<name>A0A5B8FHY3_9RHOB</name>
<keyword evidence="2" id="KW-0378">Hydrolase</keyword>
<dbReference type="GO" id="GO:0016805">
    <property type="term" value="F:dipeptidase activity"/>
    <property type="evidence" value="ECO:0007669"/>
    <property type="project" value="TreeGrafter"/>
</dbReference>
<sequence length="538" mass="59174">MTGPETSAASDARAGWTPAQAEALRFLEERHAAFSADHMTIWNFQEPSWREYRSSAWYMDRLEAEGFSVERGTAGMPTAFRATWSNGPGPRIAGYAEYDAVPGQSQAPVPRRQPREGESKYAAGHTDPHSALGIGAFAGFLAAKRAMEEHGLGGTLVFFGEPAEKMCGSKPVHATHGFYDGLDAAFSFHPHSFPALTNGCFWETTSAPYWSRIYTFECDTPETWQADVTAGGVTHMHAMARAPGAIDAVCLMYTTSKMMKESMLPHTGSWTMNEFIPIAGQATADNIAPSVGQIQYSMRAPDLEMCAAAFAVLDRNAQQIAGMTHCTVTAEWITRTRAGLPNRAFSELTFRNFERLGAPHWGEEAKAFARELQGALGMEPMQEPFVDGLMRLTPPWEAEEAFRAQLPAWQMNYAADDYVDYTWHAPTVRLYVGRPTLEPAPGMRCPEWTRHAMGGTPACIDPMWSKAAEVISVTVLDLLTRPEALAAIRAEFEERTGGGVGGSAWVAPLLPADFRAPIGYRWPEYVDTPRGREWTVPG</sequence>
<dbReference type="InterPro" id="IPR052030">
    <property type="entry name" value="Peptidase_M20/M20A_hydrolases"/>
</dbReference>
<dbReference type="GO" id="GO:0071713">
    <property type="term" value="F:para-aminobenzoyl-glutamate hydrolase activity"/>
    <property type="evidence" value="ECO:0007669"/>
    <property type="project" value="TreeGrafter"/>
</dbReference>
<organism evidence="2 3">
    <name type="scientific">Paroceanicella profunda</name>
    <dbReference type="NCBI Taxonomy" id="2579971"/>
    <lineage>
        <taxon>Bacteria</taxon>
        <taxon>Pseudomonadati</taxon>
        <taxon>Pseudomonadota</taxon>
        <taxon>Alphaproteobacteria</taxon>
        <taxon>Rhodobacterales</taxon>
        <taxon>Paracoccaceae</taxon>
        <taxon>Paroceanicella</taxon>
    </lineage>
</organism>
<feature type="region of interest" description="Disordered" evidence="1">
    <location>
        <begin position="103"/>
        <end position="125"/>
    </location>
</feature>
<dbReference type="InterPro" id="IPR036264">
    <property type="entry name" value="Bact_exopeptidase_dim_dom"/>
</dbReference>
<keyword evidence="3" id="KW-1185">Reference proteome</keyword>
<protein>
    <submittedName>
        <fullName evidence="2">Amidohydrolase</fullName>
    </submittedName>
</protein>
<dbReference type="PANTHER" id="PTHR30575:SF0">
    <property type="entry name" value="XAA-ARG DIPEPTIDASE"/>
    <property type="match status" value="1"/>
</dbReference>
<dbReference type="SUPFAM" id="SSF55031">
    <property type="entry name" value="Bacterial exopeptidase dimerisation domain"/>
    <property type="match status" value="1"/>
</dbReference>
<dbReference type="EMBL" id="CP040818">
    <property type="protein sequence ID" value="QDL93011.1"/>
    <property type="molecule type" value="Genomic_DNA"/>
</dbReference>
<dbReference type="OrthoDB" id="9781032at2"/>
<dbReference type="PANTHER" id="PTHR30575">
    <property type="entry name" value="PEPTIDASE M20"/>
    <property type="match status" value="1"/>
</dbReference>
<evidence type="ECO:0000313" key="3">
    <source>
        <dbReference type="Proteomes" id="UP000305888"/>
    </source>
</evidence>
<reference evidence="2 3" key="1">
    <citation type="submission" date="2019-06" db="EMBL/GenBank/DDBJ databases">
        <title>Genome sequence of Rhodobacteraceae bacterium D4M1.</title>
        <authorList>
            <person name="Cao J."/>
        </authorList>
    </citation>
    <scope>NUCLEOTIDE SEQUENCE [LARGE SCALE GENOMIC DNA]</scope>
    <source>
        <strain evidence="2 3">D4M1</strain>
    </source>
</reference>
<dbReference type="GO" id="GO:0005737">
    <property type="term" value="C:cytoplasm"/>
    <property type="evidence" value="ECO:0007669"/>
    <property type="project" value="TreeGrafter"/>
</dbReference>